<protein>
    <submittedName>
        <fullName evidence="2">COGs COG0840</fullName>
    </submittedName>
</protein>
<gene>
    <name evidence="2" type="ORF">AVDCRST_MAG18-1412</name>
</gene>
<feature type="compositionally biased region" description="Basic and acidic residues" evidence="1">
    <location>
        <begin position="70"/>
        <end position="79"/>
    </location>
</feature>
<feature type="compositionally biased region" description="Basic residues" evidence="1">
    <location>
        <begin position="47"/>
        <end position="58"/>
    </location>
</feature>
<evidence type="ECO:0000256" key="1">
    <source>
        <dbReference type="SAM" id="MobiDB-lite"/>
    </source>
</evidence>
<dbReference type="EMBL" id="CADCWN010000104">
    <property type="protein sequence ID" value="CAA9565177.1"/>
    <property type="molecule type" value="Genomic_DNA"/>
</dbReference>
<evidence type="ECO:0000313" key="2">
    <source>
        <dbReference type="EMBL" id="CAA9565177.1"/>
    </source>
</evidence>
<feature type="non-terminal residue" evidence="2">
    <location>
        <position position="1"/>
    </location>
</feature>
<reference evidence="2" key="1">
    <citation type="submission" date="2020-02" db="EMBL/GenBank/DDBJ databases">
        <authorList>
            <person name="Meier V. D."/>
        </authorList>
    </citation>
    <scope>NUCLEOTIDE SEQUENCE</scope>
    <source>
        <strain evidence="2">AVDCRST_MAG18</strain>
    </source>
</reference>
<dbReference type="AlphaFoldDB" id="A0A6J4V0P9"/>
<sequence length="90" mass="10335">VPQHQNAPQLRSARHGRRDPRRRDPIRPQAERLQQTVAGQRGGLHAGRGRRGERRQHPARVALHKCSPARPRDRSRESARTLTPALRPRL</sequence>
<accession>A0A6J4V0P9</accession>
<feature type="region of interest" description="Disordered" evidence="1">
    <location>
        <begin position="1"/>
        <end position="90"/>
    </location>
</feature>
<organism evidence="2">
    <name type="scientific">uncultured Thermomicrobiales bacterium</name>
    <dbReference type="NCBI Taxonomy" id="1645740"/>
    <lineage>
        <taxon>Bacteria</taxon>
        <taxon>Pseudomonadati</taxon>
        <taxon>Thermomicrobiota</taxon>
        <taxon>Thermomicrobia</taxon>
        <taxon>Thermomicrobiales</taxon>
        <taxon>environmental samples</taxon>
    </lineage>
</organism>
<feature type="compositionally biased region" description="Basic and acidic residues" evidence="1">
    <location>
        <begin position="21"/>
        <end position="30"/>
    </location>
</feature>
<name>A0A6J4V0P9_9BACT</name>
<proteinExistence type="predicted"/>
<feature type="non-terminal residue" evidence="2">
    <location>
        <position position="90"/>
    </location>
</feature>